<dbReference type="GO" id="GO:0005634">
    <property type="term" value="C:nucleus"/>
    <property type="evidence" value="ECO:0007669"/>
    <property type="project" value="TreeGrafter"/>
</dbReference>
<dbReference type="Gene3D" id="1.10.220.10">
    <property type="entry name" value="Annexin"/>
    <property type="match status" value="4"/>
</dbReference>
<dbReference type="Proteomes" id="UP000250266">
    <property type="component" value="Unassembled WGS sequence"/>
</dbReference>
<organism evidence="1 2">
    <name type="scientific">Lepidopterella palustris CBS 459.81</name>
    <dbReference type="NCBI Taxonomy" id="1314670"/>
    <lineage>
        <taxon>Eukaryota</taxon>
        <taxon>Fungi</taxon>
        <taxon>Dikarya</taxon>
        <taxon>Ascomycota</taxon>
        <taxon>Pezizomycotina</taxon>
        <taxon>Dothideomycetes</taxon>
        <taxon>Pleosporomycetidae</taxon>
        <taxon>Mytilinidiales</taxon>
        <taxon>Argynnaceae</taxon>
        <taxon>Lepidopterella</taxon>
    </lineage>
</organism>
<dbReference type="GO" id="GO:0005544">
    <property type="term" value="F:calcium-dependent phospholipid binding"/>
    <property type="evidence" value="ECO:0007669"/>
    <property type="project" value="InterPro"/>
</dbReference>
<sequence>MGEGERQIVFSAPDDLDPEEDAIVLAKSLSQITPDTKILVDILPRLSHAQMMQIRTEYKRFVRVKINDEGDTRGVNLAKHIKLRCTDEFGKICYVTALGCWESDAYWANTPFQPTSCRNELLIEALIARSNYEIENIIAAFRNKQYSNSLAKCLDHELENGSQILRRAVVLALEGKRQEASDERPVGDDVDICRGALHDGTVKSTTLLDMLMTRSESHIRKLLKEYETRFNEHFAKAAVKKWPDMLGEILAHIFNAAINRPARDAILIHHSLEEFSHEPTAKEPRYELLISRLVRLHWESPRYMHYVKNEYQHKFGHSIMEAIKNMTKDDFCSFCLAL</sequence>
<feature type="non-terminal residue" evidence="1">
    <location>
        <position position="1"/>
    </location>
</feature>
<dbReference type="AlphaFoldDB" id="A0A8E2JCP4"/>
<dbReference type="PANTHER" id="PTHR10502">
    <property type="entry name" value="ANNEXIN"/>
    <property type="match status" value="1"/>
</dbReference>
<dbReference type="GO" id="GO:0005886">
    <property type="term" value="C:plasma membrane"/>
    <property type="evidence" value="ECO:0007669"/>
    <property type="project" value="TreeGrafter"/>
</dbReference>
<dbReference type="OrthoDB" id="2134400at2759"/>
<dbReference type="InterPro" id="IPR037104">
    <property type="entry name" value="Annexin_sf"/>
</dbReference>
<protein>
    <submittedName>
        <fullName evidence="1">Annexin</fullName>
    </submittedName>
</protein>
<dbReference type="SUPFAM" id="SSF47874">
    <property type="entry name" value="Annexin"/>
    <property type="match status" value="1"/>
</dbReference>
<dbReference type="GO" id="GO:0001786">
    <property type="term" value="F:phosphatidylserine binding"/>
    <property type="evidence" value="ECO:0007669"/>
    <property type="project" value="TreeGrafter"/>
</dbReference>
<accession>A0A8E2JCP4</accession>
<proteinExistence type="predicted"/>
<keyword evidence="2" id="KW-1185">Reference proteome</keyword>
<gene>
    <name evidence="1" type="ORF">K432DRAFT_303911</name>
</gene>
<evidence type="ECO:0000313" key="1">
    <source>
        <dbReference type="EMBL" id="OCK77567.1"/>
    </source>
</evidence>
<name>A0A8E2JCP4_9PEZI</name>
<evidence type="ECO:0000313" key="2">
    <source>
        <dbReference type="Proteomes" id="UP000250266"/>
    </source>
</evidence>
<dbReference type="EMBL" id="KV745117">
    <property type="protein sequence ID" value="OCK77567.1"/>
    <property type="molecule type" value="Genomic_DNA"/>
</dbReference>
<dbReference type="GO" id="GO:0005509">
    <property type="term" value="F:calcium ion binding"/>
    <property type="evidence" value="ECO:0007669"/>
    <property type="project" value="InterPro"/>
</dbReference>
<reference evidence="1 2" key="1">
    <citation type="journal article" date="2016" name="Nat. Commun.">
        <title>Ectomycorrhizal ecology is imprinted in the genome of the dominant symbiotic fungus Cenococcum geophilum.</title>
        <authorList>
            <consortium name="DOE Joint Genome Institute"/>
            <person name="Peter M."/>
            <person name="Kohler A."/>
            <person name="Ohm R.A."/>
            <person name="Kuo A."/>
            <person name="Krutzmann J."/>
            <person name="Morin E."/>
            <person name="Arend M."/>
            <person name="Barry K.W."/>
            <person name="Binder M."/>
            <person name="Choi C."/>
            <person name="Clum A."/>
            <person name="Copeland A."/>
            <person name="Grisel N."/>
            <person name="Haridas S."/>
            <person name="Kipfer T."/>
            <person name="LaButti K."/>
            <person name="Lindquist E."/>
            <person name="Lipzen A."/>
            <person name="Maire R."/>
            <person name="Meier B."/>
            <person name="Mihaltcheva S."/>
            <person name="Molinier V."/>
            <person name="Murat C."/>
            <person name="Poggeler S."/>
            <person name="Quandt C.A."/>
            <person name="Sperisen C."/>
            <person name="Tritt A."/>
            <person name="Tisserant E."/>
            <person name="Crous P.W."/>
            <person name="Henrissat B."/>
            <person name="Nehls U."/>
            <person name="Egli S."/>
            <person name="Spatafora J.W."/>
            <person name="Grigoriev I.V."/>
            <person name="Martin F.M."/>
        </authorList>
    </citation>
    <scope>NUCLEOTIDE SEQUENCE [LARGE SCALE GENOMIC DNA]</scope>
    <source>
        <strain evidence="1 2">CBS 459.81</strain>
    </source>
</reference>
<dbReference type="GO" id="GO:0005737">
    <property type="term" value="C:cytoplasm"/>
    <property type="evidence" value="ECO:0007669"/>
    <property type="project" value="TreeGrafter"/>
</dbReference>
<dbReference type="PANTHER" id="PTHR10502:SF107">
    <property type="entry name" value="ANNEXIN ANXC4 (AFU_ORTHOLOGUE AFUA_3G07020)"/>
    <property type="match status" value="1"/>
</dbReference>
<dbReference type="GO" id="GO:0012506">
    <property type="term" value="C:vesicle membrane"/>
    <property type="evidence" value="ECO:0007669"/>
    <property type="project" value="TreeGrafter"/>
</dbReference>